<reference evidence="16 17" key="1">
    <citation type="submission" date="2018-06" db="EMBL/GenBank/DDBJ databases">
        <authorList>
            <consortium name="Pathogen Informatics"/>
            <person name="Doyle S."/>
        </authorList>
    </citation>
    <scope>NUCLEOTIDE SEQUENCE [LARGE SCALE GENOMIC DNA]</scope>
    <source>
        <strain evidence="16 17">NCTC11997</strain>
    </source>
</reference>
<evidence type="ECO:0000256" key="11">
    <source>
        <dbReference type="PIRNR" id="PIRNR000207"/>
    </source>
</evidence>
<feature type="binding site" evidence="12">
    <location>
        <begin position="444"/>
        <end position="447"/>
    </location>
    <ligand>
        <name>FAD</name>
        <dbReference type="ChEBI" id="CHEBI:57692"/>
    </ligand>
</feature>
<comment type="function">
    <text evidence="11">Component of the sulfite reductase complex that catalyzes the 6-electron reduction of sulfite to sulfide. This is one of several activities required for the biosynthesis of L-cysteine from sulfate. The flavoprotein component catalyzes the electron flow from NADPH -&gt; FAD -&gt; FMN to the hemoprotein component.</text>
</comment>
<feature type="binding site" evidence="12">
    <location>
        <position position="344"/>
    </location>
    <ligand>
        <name>FAD</name>
        <dbReference type="ChEBI" id="CHEBI:57692"/>
    </ligand>
</feature>
<evidence type="ECO:0000256" key="2">
    <source>
        <dbReference type="ARBA" id="ARBA00022605"/>
    </source>
</evidence>
<dbReference type="SUPFAM" id="SSF63380">
    <property type="entry name" value="Riboflavin synthase domain-like"/>
    <property type="match status" value="1"/>
</dbReference>
<dbReference type="Gene3D" id="3.40.50.360">
    <property type="match status" value="1"/>
</dbReference>
<keyword evidence="9 11" id="KW-0198">Cysteine biosynthesis</keyword>
<dbReference type="Gene3D" id="2.40.30.10">
    <property type="entry name" value="Translation factors"/>
    <property type="match status" value="1"/>
</dbReference>
<dbReference type="InterPro" id="IPR017938">
    <property type="entry name" value="Riboflavin_synthase-like_b-brl"/>
</dbReference>
<dbReference type="PRINTS" id="PR00369">
    <property type="entry name" value="FLAVODOXIN"/>
</dbReference>
<dbReference type="GO" id="GO:0019344">
    <property type="term" value="P:cysteine biosynthetic process"/>
    <property type="evidence" value="ECO:0007669"/>
    <property type="project" value="UniProtKB-KW"/>
</dbReference>
<dbReference type="PRINTS" id="PR00371">
    <property type="entry name" value="FPNCR"/>
</dbReference>
<feature type="binding site" evidence="12">
    <location>
        <begin position="544"/>
        <end position="545"/>
    </location>
    <ligand>
        <name>NADP(+)</name>
        <dbReference type="ChEBI" id="CHEBI:58349"/>
    </ligand>
</feature>
<dbReference type="UniPathway" id="UPA00140">
    <property type="reaction ID" value="UER00207"/>
</dbReference>
<dbReference type="PANTHER" id="PTHR19384">
    <property type="entry name" value="NITRIC OXIDE SYNTHASE-RELATED"/>
    <property type="match status" value="1"/>
</dbReference>
<dbReference type="SUPFAM" id="SSF52343">
    <property type="entry name" value="Ferredoxin reductase-like, C-terminal NADP-linked domain"/>
    <property type="match status" value="1"/>
</dbReference>
<dbReference type="InterPro" id="IPR029039">
    <property type="entry name" value="Flavoprotein-like_sf"/>
</dbReference>
<keyword evidence="7 11" id="KW-0249">Electron transport</keyword>
<dbReference type="InterPro" id="IPR039261">
    <property type="entry name" value="FNR_nucleotide-bd"/>
</dbReference>
<evidence type="ECO:0000256" key="3">
    <source>
        <dbReference type="ARBA" id="ARBA00022630"/>
    </source>
</evidence>
<dbReference type="PROSITE" id="PS50902">
    <property type="entry name" value="FLAVODOXIN_LIKE"/>
    <property type="match status" value="1"/>
</dbReference>
<evidence type="ECO:0000313" key="17">
    <source>
        <dbReference type="Proteomes" id="UP000254603"/>
    </source>
</evidence>
<dbReference type="EMBL" id="CP065725">
    <property type="protein sequence ID" value="QPT41189.1"/>
    <property type="molecule type" value="Genomic_DNA"/>
</dbReference>
<comment type="subunit">
    <text evidence="11">Alpha(8)-beta(8). The alpha component is a flavoprotein, the beta component is a hemoprotein.</text>
</comment>
<keyword evidence="18" id="KW-1185">Reference proteome</keyword>
<dbReference type="Proteomes" id="UP000254603">
    <property type="component" value="Unassembled WGS sequence"/>
</dbReference>
<comment type="catalytic activity">
    <reaction evidence="10 11">
        <text>hydrogen sulfide + 3 NADP(+) + 3 H2O = sulfite + 3 NADPH + 4 H(+)</text>
        <dbReference type="Rhea" id="RHEA:13801"/>
        <dbReference type="ChEBI" id="CHEBI:15377"/>
        <dbReference type="ChEBI" id="CHEBI:15378"/>
        <dbReference type="ChEBI" id="CHEBI:17359"/>
        <dbReference type="ChEBI" id="CHEBI:29919"/>
        <dbReference type="ChEBI" id="CHEBI:57783"/>
        <dbReference type="ChEBI" id="CHEBI:58349"/>
        <dbReference type="EC" id="1.8.1.2"/>
    </reaction>
</comment>
<comment type="cofactor">
    <cofactor evidence="11 12">
        <name>FMN</name>
        <dbReference type="ChEBI" id="CHEBI:58210"/>
    </cofactor>
    <text evidence="11 12">Binds 1 FMN per subunit.</text>
</comment>
<evidence type="ECO:0000256" key="7">
    <source>
        <dbReference type="ARBA" id="ARBA00022982"/>
    </source>
</evidence>
<proteinExistence type="predicted"/>
<evidence type="ECO:0000259" key="13">
    <source>
        <dbReference type="PROSITE" id="PS50902"/>
    </source>
</evidence>
<keyword evidence="4 11" id="KW-0288">FMN</keyword>
<feature type="binding site" evidence="12">
    <location>
        <position position="624"/>
    </location>
    <ligand>
        <name>FAD</name>
        <dbReference type="ChEBI" id="CHEBI:57692"/>
    </ligand>
</feature>
<dbReference type="NCBIfam" id="TIGR01931">
    <property type="entry name" value="cysJ"/>
    <property type="match status" value="1"/>
</dbReference>
<dbReference type="InterPro" id="IPR023173">
    <property type="entry name" value="NADPH_Cyt_P450_Rdtase_alpha"/>
</dbReference>
<organism evidence="16 17">
    <name type="scientific">Oligella ureolytica</name>
    <dbReference type="NCBI Taxonomy" id="90244"/>
    <lineage>
        <taxon>Bacteria</taxon>
        <taxon>Pseudomonadati</taxon>
        <taxon>Pseudomonadota</taxon>
        <taxon>Betaproteobacteria</taxon>
        <taxon>Burkholderiales</taxon>
        <taxon>Alcaligenaceae</taxon>
        <taxon>Oligella</taxon>
    </lineage>
</organism>
<dbReference type="InterPro" id="IPR008254">
    <property type="entry name" value="Flavodoxin/NO_synth"/>
</dbReference>
<name>A0A378XEY7_9BURK</name>
<evidence type="ECO:0000256" key="10">
    <source>
        <dbReference type="ARBA" id="ARBA00052219"/>
    </source>
</evidence>
<dbReference type="EMBL" id="UGSB01000001">
    <property type="protein sequence ID" value="SUA54012.1"/>
    <property type="molecule type" value="Genomic_DNA"/>
</dbReference>
<evidence type="ECO:0000259" key="14">
    <source>
        <dbReference type="PROSITE" id="PS51384"/>
    </source>
</evidence>
<dbReference type="InterPro" id="IPR001094">
    <property type="entry name" value="Flavdoxin-like"/>
</dbReference>
<dbReference type="GO" id="GO:0050660">
    <property type="term" value="F:flavin adenine dinucleotide binding"/>
    <property type="evidence" value="ECO:0007669"/>
    <property type="project" value="InterPro"/>
</dbReference>
<dbReference type="RefSeq" id="WP_018574959.1">
    <property type="nucleotide sequence ID" value="NZ_CP065725.1"/>
</dbReference>
<dbReference type="PANTHER" id="PTHR19384:SF128">
    <property type="entry name" value="NADPH OXIDOREDUCTASE A"/>
    <property type="match status" value="1"/>
</dbReference>
<dbReference type="InterPro" id="IPR001709">
    <property type="entry name" value="Flavoprot_Pyr_Nucl_cyt_Rdtase"/>
</dbReference>
<feature type="binding site" evidence="12">
    <location>
        <begin position="550"/>
        <end position="554"/>
    </location>
    <ligand>
        <name>NADP(+)</name>
        <dbReference type="ChEBI" id="CHEBI:58349"/>
    </ligand>
</feature>
<feature type="domain" description="Flavodoxin-like" evidence="13">
    <location>
        <begin position="79"/>
        <end position="217"/>
    </location>
</feature>
<dbReference type="Pfam" id="PF00667">
    <property type="entry name" value="FAD_binding_1"/>
    <property type="match status" value="1"/>
</dbReference>
<dbReference type="STRING" id="1122619.GCA_000373745_01784"/>
<dbReference type="Pfam" id="PF00258">
    <property type="entry name" value="Flavodoxin_1"/>
    <property type="match status" value="1"/>
</dbReference>
<feature type="domain" description="FAD-binding FR-type" evidence="14">
    <location>
        <begin position="256"/>
        <end position="473"/>
    </location>
</feature>
<evidence type="ECO:0000256" key="1">
    <source>
        <dbReference type="ARBA" id="ARBA00022448"/>
    </source>
</evidence>
<accession>A0A378XEY7</accession>
<feature type="binding site" evidence="12">
    <location>
        <begin position="132"/>
        <end position="135"/>
    </location>
    <ligand>
        <name>FMN</name>
        <dbReference type="ChEBI" id="CHEBI:58210"/>
    </ligand>
</feature>
<dbReference type="Pfam" id="PF00175">
    <property type="entry name" value="NAD_binding_1"/>
    <property type="match status" value="1"/>
</dbReference>
<dbReference type="FunFam" id="3.40.50.80:FF:000001">
    <property type="entry name" value="NADPH--cytochrome P450 reductase 1"/>
    <property type="match status" value="1"/>
</dbReference>
<dbReference type="AlphaFoldDB" id="A0A378XEY7"/>
<evidence type="ECO:0000256" key="9">
    <source>
        <dbReference type="ARBA" id="ARBA00023192"/>
    </source>
</evidence>
<dbReference type="GO" id="GO:0005829">
    <property type="term" value="C:cytosol"/>
    <property type="evidence" value="ECO:0007669"/>
    <property type="project" value="TreeGrafter"/>
</dbReference>
<dbReference type="Gene3D" id="3.40.50.80">
    <property type="entry name" value="Nucleotide-binding domain of ferredoxin-NADP reductase (FNR) module"/>
    <property type="match status" value="1"/>
</dbReference>
<dbReference type="InterPro" id="IPR010199">
    <property type="entry name" value="CysJ"/>
</dbReference>
<dbReference type="GO" id="GO:0004783">
    <property type="term" value="F:sulfite reductase (NADPH) activity"/>
    <property type="evidence" value="ECO:0007669"/>
    <property type="project" value="UniProtKB-EC"/>
</dbReference>
<dbReference type="InterPro" id="IPR003097">
    <property type="entry name" value="CysJ-like_FAD-binding"/>
</dbReference>
<dbReference type="EC" id="1.8.1.2" evidence="11"/>
<dbReference type="Gene3D" id="1.20.990.10">
    <property type="entry name" value="NADPH-cytochrome p450 Reductase, Chain A, domain 3"/>
    <property type="match status" value="1"/>
</dbReference>
<evidence type="ECO:0000256" key="4">
    <source>
        <dbReference type="ARBA" id="ARBA00022643"/>
    </source>
</evidence>
<comment type="cofactor">
    <cofactor evidence="11 12">
        <name>FAD</name>
        <dbReference type="ChEBI" id="CHEBI:57692"/>
    </cofactor>
    <text evidence="11 12">Binds 1 FAD per subunit.</text>
</comment>
<gene>
    <name evidence="16" type="primary">cysJ_1</name>
    <name evidence="15" type="ORF">I6G29_06595</name>
    <name evidence="16" type="ORF">NCTC11997_01375</name>
</gene>
<dbReference type="GO" id="GO:0010181">
    <property type="term" value="F:FMN binding"/>
    <property type="evidence" value="ECO:0007669"/>
    <property type="project" value="InterPro"/>
</dbReference>
<dbReference type="InterPro" id="IPR001433">
    <property type="entry name" value="OxRdtase_FAD/NAD-bd"/>
</dbReference>
<keyword evidence="3 11" id="KW-0285">Flavoprotein</keyword>
<protein>
    <recommendedName>
        <fullName evidence="11">Sulfite reductase [NADPH] flavoprotein alpha-component</fullName>
        <shortName evidence="11">SiR-FP</shortName>
        <ecNumber evidence="11">1.8.1.2</ecNumber>
    </recommendedName>
</protein>
<dbReference type="SUPFAM" id="SSF52218">
    <property type="entry name" value="Flavoproteins"/>
    <property type="match status" value="1"/>
</dbReference>
<dbReference type="Proteomes" id="UP000594903">
    <property type="component" value="Chromosome"/>
</dbReference>
<sequence>MLDQQQSVSGTNKPLLPQIAQQLTTLDPTQLAWISGYSWALSQQNLELVNGADVNGAATPAQHQAIAAEAVTPAEKRRILVLSCSQTGNAQAVAKHLFEQLQHTNAEVSLASAGDYRSRSLVDEDIVLLVTSTQGEGEAPEEAVPLYKFIFHKKAPDLSSVSFAVLGLGDSSYPKYNQAAKDFDDQFEKLGAKRLFDRVDCDLDFTAQADQWRSDITDHLQTILIDTPTSSNGAINGATAAGVDTAAPVANTYSKSNPYTAELITKQRITTEQANEVIHYEIDLGDSGITYEAGDSLGVYFFNAESVVDELIELTKVNPGDKVNLASGAEVTIKKALTEYLDITETTPQFVRAYADYLTADCKKDLAAIVDDTAVLNEYIQERPPIFIVADHPVNLSAQQLHDLFRPLAPRLYSIASSQEEVGDEVHITVRTVRYDKDEKEYQGAASGFLADRIEEGDEFKIFIEPNRNFRLPENGDTPIIMIGAGTGIAPFRAFMQERQAKGDKGRNWLIFGNQRFTEDFLYQSEWIQLHQAGYLPKYDFAWSRQGDKKEYVQHKLAQRSQDVWQWLQDGAHFYVCGDANRMAKDVENTLIDIISKEGKLSAEDAEDYLNELREEKRYQRDVY</sequence>
<keyword evidence="1 11" id="KW-0813">Transport</keyword>
<evidence type="ECO:0000313" key="18">
    <source>
        <dbReference type="Proteomes" id="UP000594903"/>
    </source>
</evidence>
<evidence type="ECO:0000256" key="5">
    <source>
        <dbReference type="ARBA" id="ARBA00022827"/>
    </source>
</evidence>
<feature type="binding site" evidence="12">
    <location>
        <begin position="85"/>
        <end position="90"/>
    </location>
    <ligand>
        <name>FMN</name>
        <dbReference type="ChEBI" id="CHEBI:58210"/>
    </ligand>
</feature>
<dbReference type="GO" id="GO:0070814">
    <property type="term" value="P:hydrogen sulfide biosynthetic process"/>
    <property type="evidence" value="ECO:0007669"/>
    <property type="project" value="UniProtKB-UniPathway"/>
</dbReference>
<feature type="binding site" evidence="12">
    <location>
        <position position="586"/>
    </location>
    <ligand>
        <name>NADP(+)</name>
        <dbReference type="ChEBI" id="CHEBI:58349"/>
    </ligand>
</feature>
<comment type="pathway">
    <text evidence="11">Sulfur metabolism; hydrogen sulfide biosynthesis; hydrogen sulfide from sulfite (NADPH route): step 1/1.</text>
</comment>
<evidence type="ECO:0000256" key="12">
    <source>
        <dbReference type="PIRSR" id="PIRSR000207-1"/>
    </source>
</evidence>
<dbReference type="CDD" id="cd06199">
    <property type="entry name" value="SiR"/>
    <property type="match status" value="1"/>
</dbReference>
<keyword evidence="8 11" id="KW-0560">Oxidoreductase</keyword>
<evidence type="ECO:0000313" key="15">
    <source>
        <dbReference type="EMBL" id="QPT41189.1"/>
    </source>
</evidence>
<evidence type="ECO:0000256" key="6">
    <source>
        <dbReference type="ARBA" id="ARBA00022857"/>
    </source>
</evidence>
<dbReference type="PIRSF" id="PIRSF000207">
    <property type="entry name" value="SiR-FP_CysJ"/>
    <property type="match status" value="1"/>
</dbReference>
<reference evidence="15 18" key="2">
    <citation type="submission" date="2020-12" db="EMBL/GenBank/DDBJ databases">
        <title>FDA dAtabase for Regulatory Grade micrObial Sequences (FDA-ARGOS): Supporting development and validation of Infectious Disease Dx tests.</title>
        <authorList>
            <person name="Sproer C."/>
            <person name="Gronow S."/>
            <person name="Severitt S."/>
            <person name="Schroder I."/>
            <person name="Tallon L."/>
            <person name="Sadzewicz L."/>
            <person name="Zhao X."/>
            <person name="Boylan J."/>
            <person name="Ott S."/>
            <person name="Bowen H."/>
            <person name="Vavikolanu K."/>
            <person name="Mehta A."/>
            <person name="Aluvathingal J."/>
            <person name="Nadendla S."/>
            <person name="Lowell S."/>
            <person name="Myers T."/>
            <person name="Yan Y."/>
            <person name="Sichtig H."/>
        </authorList>
    </citation>
    <scope>NUCLEOTIDE SEQUENCE [LARGE SCALE GENOMIC DNA]</scope>
    <source>
        <strain evidence="15 18">FDAARGOS_872</strain>
    </source>
</reference>
<feature type="binding site" evidence="12">
    <location>
        <begin position="411"/>
        <end position="414"/>
    </location>
    <ligand>
        <name>FAD</name>
        <dbReference type="ChEBI" id="CHEBI:57692"/>
    </ligand>
</feature>
<evidence type="ECO:0000313" key="16">
    <source>
        <dbReference type="EMBL" id="SUA54012.1"/>
    </source>
</evidence>
<dbReference type="OrthoDB" id="9816402at2"/>
<dbReference type="PROSITE" id="PS51384">
    <property type="entry name" value="FAD_FR"/>
    <property type="match status" value="1"/>
</dbReference>
<keyword evidence="5 11" id="KW-0274">FAD</keyword>
<keyword evidence="2 11" id="KW-0028">Amino-acid biosynthesis</keyword>
<feature type="binding site" evidence="12">
    <location>
        <position position="435"/>
    </location>
    <ligand>
        <name>FAD</name>
        <dbReference type="ChEBI" id="CHEBI:57692"/>
    </ligand>
</feature>
<keyword evidence="6 11" id="KW-0521">NADP</keyword>
<dbReference type="InterPro" id="IPR017927">
    <property type="entry name" value="FAD-bd_FR_type"/>
</dbReference>
<evidence type="ECO:0000256" key="8">
    <source>
        <dbReference type="ARBA" id="ARBA00023002"/>
    </source>
</evidence>